<evidence type="ECO:0000313" key="7">
    <source>
        <dbReference type="EMBL" id="MFC3179468.1"/>
    </source>
</evidence>
<evidence type="ECO:0000259" key="6">
    <source>
        <dbReference type="Pfam" id="PF00717"/>
    </source>
</evidence>
<keyword evidence="3" id="KW-0805">Transcription regulation</keyword>
<evidence type="ECO:0000256" key="1">
    <source>
        <dbReference type="ARBA" id="ARBA00022670"/>
    </source>
</evidence>
<proteinExistence type="predicted"/>
<dbReference type="Gene3D" id="2.10.109.10">
    <property type="entry name" value="Umud Fragment, subunit A"/>
    <property type="match status" value="1"/>
</dbReference>
<dbReference type="Pfam" id="PF00717">
    <property type="entry name" value="Peptidase_S24"/>
    <property type="match status" value="1"/>
</dbReference>
<dbReference type="InterPro" id="IPR039418">
    <property type="entry name" value="LexA-like"/>
</dbReference>
<dbReference type="InterPro" id="IPR015927">
    <property type="entry name" value="Peptidase_S24_S26A/B/C"/>
</dbReference>
<keyword evidence="1" id="KW-0645">Protease</keyword>
<evidence type="ECO:0000256" key="2">
    <source>
        <dbReference type="ARBA" id="ARBA00022801"/>
    </source>
</evidence>
<keyword evidence="2" id="KW-0378">Hydrolase</keyword>
<dbReference type="RefSeq" id="WP_380071114.1">
    <property type="nucleotide sequence ID" value="NZ_JBHRTO010000001.1"/>
</dbReference>
<dbReference type="CDD" id="cd06529">
    <property type="entry name" value="S24_LexA-like"/>
    <property type="match status" value="1"/>
</dbReference>
<keyword evidence="5" id="KW-0804">Transcription</keyword>
<sequence length="240" mass="26594">MHAPISDKKAFVDELLARLRDRISLTRESEKEFAKRLGSSEALFKNLTSGSLPAADRLTVLLNEIGETLVLGAEVKKEPPAPAEQIKLDGVDYASIALHEASLSAGPGVVNGMPNVIDHLAFRRDWLKRLDVNPDMACLARVIGDSMFPTLSPNDMVLINTRHKEPPIRARGSKDKRRSSIYAFVQDGEARVKRIERPEPDLIILLSDNPDHPPETLTGARATSLQIIGKVVWWGHTNRE</sequence>
<dbReference type="Proteomes" id="UP001595547">
    <property type="component" value="Unassembled WGS sequence"/>
</dbReference>
<comment type="caution">
    <text evidence="7">The sequence shown here is derived from an EMBL/GenBank/DDBJ whole genome shotgun (WGS) entry which is preliminary data.</text>
</comment>
<dbReference type="EMBL" id="JBHRTO010000001">
    <property type="protein sequence ID" value="MFC3179468.1"/>
    <property type="molecule type" value="Genomic_DNA"/>
</dbReference>
<evidence type="ECO:0000313" key="8">
    <source>
        <dbReference type="Proteomes" id="UP001595547"/>
    </source>
</evidence>
<keyword evidence="8" id="KW-1185">Reference proteome</keyword>
<dbReference type="SUPFAM" id="SSF51306">
    <property type="entry name" value="LexA/Signal peptidase"/>
    <property type="match status" value="1"/>
</dbReference>
<evidence type="ECO:0000256" key="3">
    <source>
        <dbReference type="ARBA" id="ARBA00023015"/>
    </source>
</evidence>
<keyword evidence="4" id="KW-0238">DNA-binding</keyword>
<protein>
    <submittedName>
        <fullName evidence="7">Helix-turn-helix transcriptional regulator</fullName>
    </submittedName>
</protein>
<name>A0ABV7IUH8_9RHOB</name>
<evidence type="ECO:0000256" key="4">
    <source>
        <dbReference type="ARBA" id="ARBA00023125"/>
    </source>
</evidence>
<accession>A0ABV7IUH8</accession>
<evidence type="ECO:0000256" key="5">
    <source>
        <dbReference type="ARBA" id="ARBA00023163"/>
    </source>
</evidence>
<dbReference type="PANTHER" id="PTHR40661:SF3">
    <property type="entry name" value="FELS-1 PROPHAGE TRANSCRIPTIONAL REGULATOR"/>
    <property type="match status" value="1"/>
</dbReference>
<dbReference type="InterPro" id="IPR019756">
    <property type="entry name" value="Pept_S26A_signal_pept_1_Ser-AS"/>
</dbReference>
<dbReference type="PANTHER" id="PTHR40661">
    <property type="match status" value="1"/>
</dbReference>
<dbReference type="PROSITE" id="PS00501">
    <property type="entry name" value="SPASE_I_1"/>
    <property type="match status" value="1"/>
</dbReference>
<feature type="domain" description="Peptidase S24/S26A/S26B/S26C" evidence="6">
    <location>
        <begin position="115"/>
        <end position="232"/>
    </location>
</feature>
<dbReference type="InterPro" id="IPR036286">
    <property type="entry name" value="LexA/Signal_pep-like_sf"/>
</dbReference>
<organism evidence="7 8">
    <name type="scientific">Cypionkella sinensis</name>
    <dbReference type="NCBI Taxonomy" id="1756043"/>
    <lineage>
        <taxon>Bacteria</taxon>
        <taxon>Pseudomonadati</taxon>
        <taxon>Pseudomonadota</taxon>
        <taxon>Alphaproteobacteria</taxon>
        <taxon>Rhodobacterales</taxon>
        <taxon>Paracoccaceae</taxon>
        <taxon>Cypionkella</taxon>
    </lineage>
</organism>
<reference evidence="8" key="1">
    <citation type="journal article" date="2019" name="Int. J. Syst. Evol. Microbiol.">
        <title>The Global Catalogue of Microorganisms (GCM) 10K type strain sequencing project: providing services to taxonomists for standard genome sequencing and annotation.</title>
        <authorList>
            <consortium name="The Broad Institute Genomics Platform"/>
            <consortium name="The Broad Institute Genome Sequencing Center for Infectious Disease"/>
            <person name="Wu L."/>
            <person name="Ma J."/>
        </authorList>
    </citation>
    <scope>NUCLEOTIDE SEQUENCE [LARGE SCALE GENOMIC DNA]</scope>
    <source>
        <strain evidence="8">KCTC 52039</strain>
    </source>
</reference>
<gene>
    <name evidence="7" type="ORF">ACFOGH_00555</name>
</gene>